<dbReference type="InterPro" id="IPR009057">
    <property type="entry name" value="Homeodomain-like_sf"/>
</dbReference>
<dbReference type="InterPro" id="IPR013572">
    <property type="entry name" value="Tscrpt_reg_MAATS_C"/>
</dbReference>
<sequence>MRRTKEDSEKTRQTILDSAEQLFFAKGVSNTSLEEIARSAGVTRGAVYWHFQNKAHLFNDLLNQVRLPPEQLAQRLSGCDDHDPIQSLFELSVEVIESLARDPQRRRILTILLQRCEFTDELRDAEERHNHFVRQFIELCERLFARENCRNRLVPGVTPRIASRAVHAMLVGLLSDWLRDPELFDAERDTRVLFDAQFRGLVRDWRTPA</sequence>
<evidence type="ECO:0000256" key="3">
    <source>
        <dbReference type="ARBA" id="ARBA00023125"/>
    </source>
</evidence>
<keyword evidence="3 5" id="KW-0238">DNA-binding</keyword>
<organism evidence="7 8">
    <name type="scientific">Pseudomonas triclosanedens</name>
    <dbReference type="NCBI Taxonomy" id="2961893"/>
    <lineage>
        <taxon>Bacteria</taxon>
        <taxon>Pseudomonadati</taxon>
        <taxon>Pseudomonadota</taxon>
        <taxon>Gammaproteobacteria</taxon>
        <taxon>Pseudomonadales</taxon>
        <taxon>Pseudomonadaceae</taxon>
        <taxon>Pseudomonas</taxon>
    </lineage>
</organism>
<evidence type="ECO:0000256" key="2">
    <source>
        <dbReference type="ARBA" id="ARBA00023015"/>
    </source>
</evidence>
<dbReference type="PRINTS" id="PR00455">
    <property type="entry name" value="HTHTETR"/>
</dbReference>
<keyword evidence="2" id="KW-0805">Transcription regulation</keyword>
<feature type="domain" description="HTH tetR-type" evidence="6">
    <location>
        <begin position="9"/>
        <end position="69"/>
    </location>
</feature>
<dbReference type="Proteomes" id="UP001163624">
    <property type="component" value="Chromosome"/>
</dbReference>
<dbReference type="PROSITE" id="PS01081">
    <property type="entry name" value="HTH_TETR_1"/>
    <property type="match status" value="1"/>
</dbReference>
<evidence type="ECO:0000313" key="8">
    <source>
        <dbReference type="Proteomes" id="UP001163624"/>
    </source>
</evidence>
<dbReference type="Gene3D" id="1.10.357.10">
    <property type="entry name" value="Tetracycline Repressor, domain 2"/>
    <property type="match status" value="1"/>
</dbReference>
<dbReference type="SUPFAM" id="SSF46689">
    <property type="entry name" value="Homeodomain-like"/>
    <property type="match status" value="1"/>
</dbReference>
<dbReference type="EMBL" id="CP113432">
    <property type="protein sequence ID" value="WAI50551.1"/>
    <property type="molecule type" value="Genomic_DNA"/>
</dbReference>
<feature type="DNA-binding region" description="H-T-H motif" evidence="5">
    <location>
        <begin position="32"/>
        <end position="51"/>
    </location>
</feature>
<accession>A0ABY7A0N0</accession>
<dbReference type="PANTHER" id="PTHR30055">
    <property type="entry name" value="HTH-TYPE TRANSCRIPTIONAL REGULATOR RUTR"/>
    <property type="match status" value="1"/>
</dbReference>
<proteinExistence type="predicted"/>
<gene>
    <name evidence="7" type="ORF">OU419_04590</name>
</gene>
<reference evidence="7" key="1">
    <citation type="submission" date="2022-11" db="EMBL/GenBank/DDBJ databases">
        <title>Pseudomonas triclosanedens sp. nov., a triclosan degrader isolated from activated sludge.</title>
        <authorList>
            <person name="Yin Y."/>
            <person name="Lu Z."/>
        </authorList>
    </citation>
    <scope>NUCLEOTIDE SEQUENCE</scope>
    <source>
        <strain evidence="7">ZM23</strain>
    </source>
</reference>
<dbReference type="InterPro" id="IPR001647">
    <property type="entry name" value="HTH_TetR"/>
</dbReference>
<dbReference type="RefSeq" id="WP_254471166.1">
    <property type="nucleotide sequence ID" value="NZ_CP113432.1"/>
</dbReference>
<name>A0ABY7A0N0_9PSED</name>
<dbReference type="InterPro" id="IPR036271">
    <property type="entry name" value="Tet_transcr_reg_TetR-rel_C_sf"/>
</dbReference>
<dbReference type="InterPro" id="IPR023772">
    <property type="entry name" value="DNA-bd_HTH_TetR-type_CS"/>
</dbReference>
<dbReference type="PROSITE" id="PS50977">
    <property type="entry name" value="HTH_TETR_2"/>
    <property type="match status" value="1"/>
</dbReference>
<evidence type="ECO:0000256" key="1">
    <source>
        <dbReference type="ARBA" id="ARBA00022491"/>
    </source>
</evidence>
<evidence type="ECO:0000256" key="4">
    <source>
        <dbReference type="ARBA" id="ARBA00023163"/>
    </source>
</evidence>
<keyword evidence="8" id="KW-1185">Reference proteome</keyword>
<dbReference type="SUPFAM" id="SSF48498">
    <property type="entry name" value="Tetracyclin repressor-like, C-terminal domain"/>
    <property type="match status" value="1"/>
</dbReference>
<dbReference type="Pfam" id="PF00440">
    <property type="entry name" value="TetR_N"/>
    <property type="match status" value="1"/>
</dbReference>
<dbReference type="Pfam" id="PF08361">
    <property type="entry name" value="TetR_C_2"/>
    <property type="match status" value="1"/>
</dbReference>
<evidence type="ECO:0000256" key="5">
    <source>
        <dbReference type="PROSITE-ProRule" id="PRU00335"/>
    </source>
</evidence>
<protein>
    <submittedName>
        <fullName evidence="7">TetR family transcriptional regulator</fullName>
    </submittedName>
</protein>
<evidence type="ECO:0000259" key="6">
    <source>
        <dbReference type="PROSITE" id="PS50977"/>
    </source>
</evidence>
<keyword evidence="4" id="KW-0804">Transcription</keyword>
<keyword evidence="1" id="KW-0678">Repressor</keyword>
<dbReference type="InterPro" id="IPR050109">
    <property type="entry name" value="HTH-type_TetR-like_transc_reg"/>
</dbReference>
<dbReference type="PANTHER" id="PTHR30055:SF240">
    <property type="entry name" value="HTH-TYPE TRANSCRIPTIONAL REGULATOR ACRR"/>
    <property type="match status" value="1"/>
</dbReference>
<evidence type="ECO:0000313" key="7">
    <source>
        <dbReference type="EMBL" id="WAI50551.1"/>
    </source>
</evidence>